<organism evidence="1">
    <name type="scientific">Fusarium oxysporum f. sp. vasinfectum 25433</name>
    <dbReference type="NCBI Taxonomy" id="1089449"/>
    <lineage>
        <taxon>Eukaryota</taxon>
        <taxon>Fungi</taxon>
        <taxon>Dikarya</taxon>
        <taxon>Ascomycota</taxon>
        <taxon>Pezizomycotina</taxon>
        <taxon>Sordariomycetes</taxon>
        <taxon>Hypocreomycetidae</taxon>
        <taxon>Hypocreales</taxon>
        <taxon>Nectriaceae</taxon>
        <taxon>Fusarium</taxon>
        <taxon>Fusarium oxysporum species complex</taxon>
    </lineage>
</organism>
<reference evidence="1" key="2">
    <citation type="submission" date="2012-05" db="EMBL/GenBank/DDBJ databases">
        <title>The Genome Annotation of Fusarium oxysporum Cotton.</title>
        <authorList>
            <consortium name="The Broad Institute Genomics Platform"/>
            <person name="Ma L.-J."/>
            <person name="Corby-Kistler H."/>
            <person name="Broz K."/>
            <person name="Gale L.R."/>
            <person name="Jonkers W."/>
            <person name="O'Donnell K."/>
            <person name="Ploetz R."/>
            <person name="Steinberg C."/>
            <person name="Schwartz D.C."/>
            <person name="VanEtten H."/>
            <person name="Zhou S."/>
            <person name="Young S.K."/>
            <person name="Zeng Q."/>
            <person name="Gargeya S."/>
            <person name="Fitzgerald M."/>
            <person name="Abouelleil A."/>
            <person name="Alvarado L."/>
            <person name="Chapman S.B."/>
            <person name="Gainer-Dewar J."/>
            <person name="Goldberg J."/>
            <person name="Griggs A."/>
            <person name="Gujja S."/>
            <person name="Hansen M."/>
            <person name="Howarth C."/>
            <person name="Imamovic A."/>
            <person name="Ireland A."/>
            <person name="Larimer J."/>
            <person name="McCowan C."/>
            <person name="Murphy C."/>
            <person name="Pearson M."/>
            <person name="Poon T.W."/>
            <person name="Priest M."/>
            <person name="Roberts A."/>
            <person name="Saif S."/>
            <person name="Shea T."/>
            <person name="Sykes S."/>
            <person name="Wortman J."/>
            <person name="Nusbaum C."/>
            <person name="Birren B."/>
        </authorList>
    </citation>
    <scope>NUCLEOTIDE SEQUENCE</scope>
    <source>
        <strain evidence="1">25433</strain>
    </source>
</reference>
<dbReference type="AlphaFoldDB" id="X0M3X9"/>
<evidence type="ECO:0000313" key="1">
    <source>
        <dbReference type="EMBL" id="EXM15360.1"/>
    </source>
</evidence>
<dbReference type="HOGENOM" id="CLU_3351150_0_0_1"/>
<reference evidence="1" key="1">
    <citation type="submission" date="2011-11" db="EMBL/GenBank/DDBJ databases">
        <title>The Genome Sequence of Fusarium oxysporum Cotton.</title>
        <authorList>
            <consortium name="The Broad Institute Genome Sequencing Platform"/>
            <person name="Ma L.-J."/>
            <person name="Gale L.R."/>
            <person name="Schwartz D.C."/>
            <person name="Zhou S."/>
            <person name="Corby-Kistler H."/>
            <person name="Young S.K."/>
            <person name="Zeng Q."/>
            <person name="Gargeya S."/>
            <person name="Fitzgerald M."/>
            <person name="Haas B."/>
            <person name="Abouelleil A."/>
            <person name="Alvarado L."/>
            <person name="Arachchi H.M."/>
            <person name="Berlin A."/>
            <person name="Brown A."/>
            <person name="Chapman S.B."/>
            <person name="Chen Z."/>
            <person name="Dunbar C."/>
            <person name="Freedman E."/>
            <person name="Gearin G."/>
            <person name="Goldberg J."/>
            <person name="Griggs A."/>
            <person name="Gujja S."/>
            <person name="Heiman D."/>
            <person name="Howarth C."/>
            <person name="Larson L."/>
            <person name="Lui A."/>
            <person name="MacDonald P.J.P."/>
            <person name="Montmayeur A."/>
            <person name="Murphy C."/>
            <person name="Neiman D."/>
            <person name="Pearson M."/>
            <person name="Priest M."/>
            <person name="Roberts A."/>
            <person name="Saif S."/>
            <person name="Shea T."/>
            <person name="Shenoy N."/>
            <person name="Sisk P."/>
            <person name="Stolte C."/>
            <person name="Sykes S."/>
            <person name="Wortman J."/>
            <person name="Nusbaum C."/>
            <person name="Birren B."/>
        </authorList>
    </citation>
    <scope>NUCLEOTIDE SEQUENCE [LARGE SCALE GENOMIC DNA]</scope>
    <source>
        <strain evidence="1">25433</strain>
    </source>
</reference>
<protein>
    <submittedName>
        <fullName evidence="1">Uncharacterized protein</fullName>
    </submittedName>
</protein>
<sequence length="37" mass="4080">MSQVSGWTERFQRTESSVLVVRAMEIGQDGLAPVKDA</sequence>
<dbReference type="Proteomes" id="UP000030701">
    <property type="component" value="Unassembled WGS sequence"/>
</dbReference>
<name>X0M3X9_FUSOX</name>
<accession>X0M3X9</accession>
<gene>
    <name evidence="1" type="ORF">FOTG_16280</name>
</gene>
<proteinExistence type="predicted"/>
<dbReference type="EMBL" id="JH658023">
    <property type="protein sequence ID" value="EXM15360.1"/>
    <property type="molecule type" value="Genomic_DNA"/>
</dbReference>